<accession>A0A815JAQ6</accession>
<evidence type="ECO:0000313" key="1">
    <source>
        <dbReference type="EMBL" id="CAF1379532.1"/>
    </source>
</evidence>
<name>A0A815JAQ6_ADIRI</name>
<keyword evidence="2" id="KW-1185">Reference proteome</keyword>
<proteinExistence type="predicted"/>
<comment type="caution">
    <text evidence="1">The sequence shown here is derived from an EMBL/GenBank/DDBJ whole genome shotgun (WGS) entry which is preliminary data.</text>
</comment>
<sequence length="251" mass="28618">MTKQNLVNTTAHRRLIIAASESKLCLQMPKSSFDFSIKFFHPPHRTVPFHNGLLNTRTKHTVAQDRLVVAERRMLDVERRKSVSNLQTLAFEQKQFEKKRALLQKHHMNSTSFERPSTMRHRSSSDVTFPLIRPSSPFTGSLPNRLSKLSISLNDSKQNLLALPKITVSGRRFSAYSDGDTSENSIFTSDVDSGGEEEEHAEPIARKTLTMKNEEPPRLLLQVRKPLPPIVSIIPPEEDVLYLTHTEFLHV</sequence>
<evidence type="ECO:0000313" key="2">
    <source>
        <dbReference type="Proteomes" id="UP000663828"/>
    </source>
</evidence>
<dbReference type="AlphaFoldDB" id="A0A815JAQ6"/>
<reference evidence="1" key="1">
    <citation type="submission" date="2021-02" db="EMBL/GenBank/DDBJ databases">
        <authorList>
            <person name="Nowell W R."/>
        </authorList>
    </citation>
    <scope>NUCLEOTIDE SEQUENCE</scope>
</reference>
<dbReference type="Proteomes" id="UP000663828">
    <property type="component" value="Unassembled WGS sequence"/>
</dbReference>
<dbReference type="EMBL" id="CAJNOR010003119">
    <property type="protein sequence ID" value="CAF1379532.1"/>
    <property type="molecule type" value="Genomic_DNA"/>
</dbReference>
<protein>
    <submittedName>
        <fullName evidence="1">Uncharacterized protein</fullName>
    </submittedName>
</protein>
<gene>
    <name evidence="1" type="ORF">XAT740_LOCUS32996</name>
</gene>
<organism evidence="1 2">
    <name type="scientific">Adineta ricciae</name>
    <name type="common">Rotifer</name>
    <dbReference type="NCBI Taxonomy" id="249248"/>
    <lineage>
        <taxon>Eukaryota</taxon>
        <taxon>Metazoa</taxon>
        <taxon>Spiralia</taxon>
        <taxon>Gnathifera</taxon>
        <taxon>Rotifera</taxon>
        <taxon>Eurotatoria</taxon>
        <taxon>Bdelloidea</taxon>
        <taxon>Adinetida</taxon>
        <taxon>Adinetidae</taxon>
        <taxon>Adineta</taxon>
    </lineage>
</organism>